<accession>A0A067SNU4</accession>
<name>A0A067SNU4_GALM3</name>
<dbReference type="Proteomes" id="UP000027222">
    <property type="component" value="Unassembled WGS sequence"/>
</dbReference>
<sequence length="90" mass="10804">MALSSRKKMRFGTSKQFFRGAEDRLGDAACWPLEVWFETRYWVPLRLKGNHQLYWASVILYYLMGTYRERKEKFTQHTMSLGEGLQYVSR</sequence>
<reference evidence="2" key="1">
    <citation type="journal article" date="2014" name="Proc. Natl. Acad. Sci. U.S.A.">
        <title>Extensive sampling of basidiomycete genomes demonstrates inadequacy of the white-rot/brown-rot paradigm for wood decay fungi.</title>
        <authorList>
            <person name="Riley R."/>
            <person name="Salamov A.A."/>
            <person name="Brown D.W."/>
            <person name="Nagy L.G."/>
            <person name="Floudas D."/>
            <person name="Held B.W."/>
            <person name="Levasseur A."/>
            <person name="Lombard V."/>
            <person name="Morin E."/>
            <person name="Otillar R."/>
            <person name="Lindquist E.A."/>
            <person name="Sun H."/>
            <person name="LaButti K.M."/>
            <person name="Schmutz J."/>
            <person name="Jabbour D."/>
            <person name="Luo H."/>
            <person name="Baker S.E."/>
            <person name="Pisabarro A.G."/>
            <person name="Walton J.D."/>
            <person name="Blanchette R.A."/>
            <person name="Henrissat B."/>
            <person name="Martin F."/>
            <person name="Cullen D."/>
            <person name="Hibbett D.S."/>
            <person name="Grigoriev I.V."/>
        </authorList>
    </citation>
    <scope>NUCLEOTIDE SEQUENCE [LARGE SCALE GENOMIC DNA]</scope>
    <source>
        <strain evidence="2">CBS 339.88</strain>
    </source>
</reference>
<dbReference type="HOGENOM" id="CLU_2440999_0_0_1"/>
<dbReference type="AlphaFoldDB" id="A0A067SNU4"/>
<proteinExistence type="predicted"/>
<dbReference type="EMBL" id="KL142388">
    <property type="protein sequence ID" value="KDR72610.1"/>
    <property type="molecule type" value="Genomic_DNA"/>
</dbReference>
<gene>
    <name evidence="1" type="ORF">GALMADRAFT_252757</name>
</gene>
<evidence type="ECO:0000313" key="1">
    <source>
        <dbReference type="EMBL" id="KDR72610.1"/>
    </source>
</evidence>
<protein>
    <submittedName>
        <fullName evidence="1">Uncharacterized protein</fullName>
    </submittedName>
</protein>
<evidence type="ECO:0000313" key="2">
    <source>
        <dbReference type="Proteomes" id="UP000027222"/>
    </source>
</evidence>
<organism evidence="1 2">
    <name type="scientific">Galerina marginata (strain CBS 339.88)</name>
    <dbReference type="NCBI Taxonomy" id="685588"/>
    <lineage>
        <taxon>Eukaryota</taxon>
        <taxon>Fungi</taxon>
        <taxon>Dikarya</taxon>
        <taxon>Basidiomycota</taxon>
        <taxon>Agaricomycotina</taxon>
        <taxon>Agaricomycetes</taxon>
        <taxon>Agaricomycetidae</taxon>
        <taxon>Agaricales</taxon>
        <taxon>Agaricineae</taxon>
        <taxon>Strophariaceae</taxon>
        <taxon>Galerina</taxon>
    </lineage>
</organism>
<keyword evidence="2" id="KW-1185">Reference proteome</keyword>